<reference evidence="2 3" key="1">
    <citation type="submission" date="2011-08" db="EMBL/GenBank/DDBJ databases">
        <authorList>
            <person name="Liu Z.J."/>
            <person name="Shi F.L."/>
            <person name="Lu J.Q."/>
            <person name="Li M."/>
            <person name="Wang Z.L."/>
        </authorList>
    </citation>
    <scope>NUCLEOTIDE SEQUENCE [LARGE SCALE GENOMIC DNA]</scope>
    <source>
        <strain evidence="2 3">USNM 41457</strain>
    </source>
</reference>
<gene>
    <name evidence="2" type="ORF">EDEG_04035</name>
</gene>
<evidence type="ECO:0000313" key="3">
    <source>
        <dbReference type="Proteomes" id="UP000003163"/>
    </source>
</evidence>
<evidence type="ECO:0000256" key="1">
    <source>
        <dbReference type="SAM" id="Phobius"/>
    </source>
</evidence>
<dbReference type="Proteomes" id="UP000003163">
    <property type="component" value="Unassembled WGS sequence"/>
</dbReference>
<feature type="transmembrane region" description="Helical" evidence="1">
    <location>
        <begin position="95"/>
        <end position="118"/>
    </location>
</feature>
<feature type="non-terminal residue" evidence="2">
    <location>
        <position position="122"/>
    </location>
</feature>
<sequence length="122" mass="14126">MKDNTSNKQQQNKKTVKAIDTLVNQKVKSTNGKNDNEFLMNEQIQKDGFTVYNNAFSKYMKFCLKFFFSCKYEYSICLINSYAFFYILLNKKIHFSILHSSAVLLMSCLSGIIFTIAINAKI</sequence>
<organism evidence="2 3">
    <name type="scientific">Edhazardia aedis (strain USNM 41457)</name>
    <name type="common">Microsporidian parasite</name>
    <dbReference type="NCBI Taxonomy" id="1003232"/>
    <lineage>
        <taxon>Eukaryota</taxon>
        <taxon>Fungi</taxon>
        <taxon>Fungi incertae sedis</taxon>
        <taxon>Microsporidia</taxon>
        <taxon>Edhazardia</taxon>
    </lineage>
</organism>
<comment type="caution">
    <text evidence="2">The sequence shown here is derived from an EMBL/GenBank/DDBJ whole genome shotgun (WGS) entry which is preliminary data.</text>
</comment>
<dbReference type="AlphaFoldDB" id="J9D115"/>
<dbReference type="InParanoid" id="J9D115"/>
<reference evidence="3" key="2">
    <citation type="submission" date="2015-07" db="EMBL/GenBank/DDBJ databases">
        <title>Contrasting host-pathogen interactions and genome evolution in two generalist and specialist microsporidian pathogens of mosquitoes.</title>
        <authorList>
            <consortium name="The Broad Institute Genomics Platform"/>
            <consortium name="The Broad Institute Genome Sequencing Center for Infectious Disease"/>
            <person name="Cuomo C.A."/>
            <person name="Sanscrainte N.D."/>
            <person name="Goldberg J.M."/>
            <person name="Heiman D."/>
            <person name="Young S."/>
            <person name="Zeng Q."/>
            <person name="Becnel J.J."/>
            <person name="Birren B.W."/>
        </authorList>
    </citation>
    <scope>NUCLEOTIDE SEQUENCE [LARGE SCALE GENOMIC DNA]</scope>
    <source>
        <strain evidence="3">USNM 41457</strain>
    </source>
</reference>
<dbReference type="VEuPathDB" id="MicrosporidiaDB:EDEG_04035"/>
<evidence type="ECO:0000313" key="2">
    <source>
        <dbReference type="EMBL" id="EJW01269.1"/>
    </source>
</evidence>
<keyword evidence="1" id="KW-1133">Transmembrane helix</keyword>
<protein>
    <submittedName>
        <fullName evidence="2">Uncharacterized protein</fullName>
    </submittedName>
</protein>
<keyword evidence="1" id="KW-0472">Membrane</keyword>
<proteinExistence type="predicted"/>
<keyword evidence="3" id="KW-1185">Reference proteome</keyword>
<name>J9D115_EDHAE</name>
<keyword evidence="1" id="KW-0812">Transmembrane</keyword>
<dbReference type="EMBL" id="AFBI03000205">
    <property type="protein sequence ID" value="EJW01269.1"/>
    <property type="molecule type" value="Genomic_DNA"/>
</dbReference>
<accession>J9D115</accession>
<feature type="transmembrane region" description="Helical" evidence="1">
    <location>
        <begin position="66"/>
        <end position="89"/>
    </location>
</feature>
<dbReference type="HOGENOM" id="CLU_2032078_0_0_1"/>